<keyword evidence="1" id="KW-1133">Transmembrane helix</keyword>
<dbReference type="EMBL" id="JBHHMI010000031">
    <property type="protein sequence ID" value="MFB5269442.1"/>
    <property type="molecule type" value="Genomic_DNA"/>
</dbReference>
<keyword evidence="3" id="KW-1185">Reference proteome</keyword>
<proteinExistence type="predicted"/>
<organism evidence="2 3">
    <name type="scientific">Paenibacillus enshidis</name>
    <dbReference type="NCBI Taxonomy" id="1458439"/>
    <lineage>
        <taxon>Bacteria</taxon>
        <taxon>Bacillati</taxon>
        <taxon>Bacillota</taxon>
        <taxon>Bacilli</taxon>
        <taxon>Bacillales</taxon>
        <taxon>Paenibacillaceae</taxon>
        <taxon>Paenibacillus</taxon>
    </lineage>
</organism>
<name>A0ABV5AZP2_9BACL</name>
<feature type="transmembrane region" description="Helical" evidence="1">
    <location>
        <begin position="6"/>
        <end position="30"/>
    </location>
</feature>
<feature type="transmembrane region" description="Helical" evidence="1">
    <location>
        <begin position="51"/>
        <end position="67"/>
    </location>
</feature>
<evidence type="ECO:0000313" key="3">
    <source>
        <dbReference type="Proteomes" id="UP001580346"/>
    </source>
</evidence>
<accession>A0ABV5AZP2</accession>
<sequence>MKRYPLWYNVIVGAVLIALICALFFVEYNITPYALFVLFIAMASRDWKTDRRYSILYLVLAGVYIILML</sequence>
<reference evidence="2 3" key="1">
    <citation type="submission" date="2024-09" db="EMBL/GenBank/DDBJ databases">
        <title>Paenibacillus zeirhizospherea sp. nov., isolated from surface of the maize (Zea mays) roots in a horticulture field, Hungary.</title>
        <authorList>
            <person name="Marton D."/>
            <person name="Farkas M."/>
            <person name="Bedics A."/>
            <person name="Toth E."/>
            <person name="Tancsics A."/>
            <person name="Boka K."/>
            <person name="Maroti G."/>
            <person name="Kriszt B."/>
            <person name="Cserhati M."/>
        </authorList>
    </citation>
    <scope>NUCLEOTIDE SEQUENCE [LARGE SCALE GENOMIC DNA]</scope>
    <source>
        <strain evidence="2 3">KCTC 33519</strain>
    </source>
</reference>
<protein>
    <submittedName>
        <fullName evidence="2">Uncharacterized protein</fullName>
    </submittedName>
</protein>
<keyword evidence="1" id="KW-0812">Transmembrane</keyword>
<gene>
    <name evidence="2" type="ORF">ACE41H_22035</name>
</gene>
<dbReference type="RefSeq" id="WP_375357713.1">
    <property type="nucleotide sequence ID" value="NZ_JBHHMI010000031.1"/>
</dbReference>
<keyword evidence="1" id="KW-0472">Membrane</keyword>
<comment type="caution">
    <text evidence="2">The sequence shown here is derived from an EMBL/GenBank/DDBJ whole genome shotgun (WGS) entry which is preliminary data.</text>
</comment>
<evidence type="ECO:0000313" key="2">
    <source>
        <dbReference type="EMBL" id="MFB5269442.1"/>
    </source>
</evidence>
<dbReference type="Proteomes" id="UP001580346">
    <property type="component" value="Unassembled WGS sequence"/>
</dbReference>
<evidence type="ECO:0000256" key="1">
    <source>
        <dbReference type="SAM" id="Phobius"/>
    </source>
</evidence>